<evidence type="ECO:0000313" key="4">
    <source>
        <dbReference type="EMBL" id="RLY93839.1"/>
    </source>
</evidence>
<feature type="domain" description="N-acetyltransferase" evidence="3">
    <location>
        <begin position="13"/>
        <end position="169"/>
    </location>
</feature>
<accession>A0A3L9L7C4</accession>
<proteinExistence type="predicted"/>
<dbReference type="PANTHER" id="PTHR43877">
    <property type="entry name" value="AMINOALKYLPHOSPHONATE N-ACETYLTRANSFERASE-RELATED-RELATED"/>
    <property type="match status" value="1"/>
</dbReference>
<dbReference type="EMBL" id="RDEX01000001">
    <property type="protein sequence ID" value="RLY93839.1"/>
    <property type="molecule type" value="Genomic_DNA"/>
</dbReference>
<gene>
    <name evidence="4" type="ORF">EAE32_00895</name>
</gene>
<dbReference type="InterPro" id="IPR016181">
    <property type="entry name" value="Acyl_CoA_acyltransferase"/>
</dbReference>
<keyword evidence="5" id="KW-1185">Reference proteome</keyword>
<dbReference type="Gene3D" id="3.40.630.30">
    <property type="match status" value="1"/>
</dbReference>
<evidence type="ECO:0000256" key="1">
    <source>
        <dbReference type="ARBA" id="ARBA00022679"/>
    </source>
</evidence>
<dbReference type="SUPFAM" id="SSF55729">
    <property type="entry name" value="Acyl-CoA N-acyltransferases (Nat)"/>
    <property type="match status" value="1"/>
</dbReference>
<dbReference type="GO" id="GO:0016747">
    <property type="term" value="F:acyltransferase activity, transferring groups other than amino-acyl groups"/>
    <property type="evidence" value="ECO:0007669"/>
    <property type="project" value="InterPro"/>
</dbReference>
<dbReference type="Proteomes" id="UP000277871">
    <property type="component" value="Unassembled WGS sequence"/>
</dbReference>
<dbReference type="AlphaFoldDB" id="A0A3L9L7C4"/>
<name>A0A3L9L7C4_9MICC</name>
<dbReference type="PROSITE" id="PS51186">
    <property type="entry name" value="GNAT"/>
    <property type="match status" value="1"/>
</dbReference>
<organism evidence="4 5">
    <name type="scientific">Kocuria tytonicola</name>
    <dbReference type="NCBI Taxonomy" id="2055946"/>
    <lineage>
        <taxon>Bacteria</taxon>
        <taxon>Bacillati</taxon>
        <taxon>Actinomycetota</taxon>
        <taxon>Actinomycetes</taxon>
        <taxon>Micrococcales</taxon>
        <taxon>Micrococcaceae</taxon>
        <taxon>Kocuria</taxon>
    </lineage>
</organism>
<keyword evidence="1 4" id="KW-0808">Transferase</keyword>
<evidence type="ECO:0000256" key="2">
    <source>
        <dbReference type="ARBA" id="ARBA00023315"/>
    </source>
</evidence>
<evidence type="ECO:0000313" key="5">
    <source>
        <dbReference type="Proteomes" id="UP000277871"/>
    </source>
</evidence>
<dbReference type="InterPro" id="IPR000182">
    <property type="entry name" value="GNAT_dom"/>
</dbReference>
<reference evidence="4 5" key="1">
    <citation type="submission" date="2018-10" db="EMBL/GenBank/DDBJ databases">
        <title>Kocuria tytonicola, new bacteria from the preen glands of American barn owls (Tyto furcata).</title>
        <authorList>
            <person name="Braun M.S."/>
            <person name="Wang E."/>
            <person name="Zimmermann S."/>
            <person name="Boutin S."/>
            <person name="Wagner H."/>
            <person name="Wink M."/>
        </authorList>
    </citation>
    <scope>NUCLEOTIDE SEQUENCE [LARGE SCALE GENOMIC DNA]</scope>
    <source>
        <strain evidence="4 5">473</strain>
    </source>
</reference>
<dbReference type="CDD" id="cd04301">
    <property type="entry name" value="NAT_SF"/>
    <property type="match status" value="1"/>
</dbReference>
<evidence type="ECO:0000259" key="3">
    <source>
        <dbReference type="PROSITE" id="PS51186"/>
    </source>
</evidence>
<keyword evidence="2" id="KW-0012">Acyltransferase</keyword>
<dbReference type="Pfam" id="PF00583">
    <property type="entry name" value="Acetyltransf_1"/>
    <property type="match status" value="1"/>
</dbReference>
<protein>
    <submittedName>
        <fullName evidence="4">GNAT family N-acetyltransferase</fullName>
    </submittedName>
</protein>
<dbReference type="InterPro" id="IPR050832">
    <property type="entry name" value="Bact_Acetyltransf"/>
</dbReference>
<comment type="caution">
    <text evidence="4">The sequence shown here is derived from an EMBL/GenBank/DDBJ whole genome shotgun (WGS) entry which is preliminary data.</text>
</comment>
<sequence>MVQMSPLPPEQALQIRGASPQDAAALATVMATRGGTPSDSAPAAQRLLEHAPVLLVAELTCSDGSRVVGWSGATVTSLRPQEAGQWLTAGLTVVPELRRSGVGRCLLQAVVDAVEKLVDGPLHSVVNARNAPSLALHRSLGFEVVDTGPCFAGIEFDGGAGVLLSYRRPGAPRPRLQGGPLL</sequence>